<reference evidence="2" key="1">
    <citation type="submission" date="2019-08" db="EMBL/GenBank/DDBJ databases">
        <authorList>
            <person name="Kucharzyk K."/>
            <person name="Murdoch R.W."/>
            <person name="Higgins S."/>
            <person name="Loffler F."/>
        </authorList>
    </citation>
    <scope>NUCLEOTIDE SEQUENCE</scope>
</reference>
<feature type="domain" description="Xylose isomerase-like TIM barrel" evidence="1">
    <location>
        <begin position="35"/>
        <end position="204"/>
    </location>
</feature>
<evidence type="ECO:0000259" key="1">
    <source>
        <dbReference type="Pfam" id="PF01261"/>
    </source>
</evidence>
<name>A0A644U6L1_9ZZZZ</name>
<dbReference type="InterPro" id="IPR036237">
    <property type="entry name" value="Xyl_isomerase-like_sf"/>
</dbReference>
<evidence type="ECO:0000313" key="2">
    <source>
        <dbReference type="EMBL" id="MPL74575.1"/>
    </source>
</evidence>
<comment type="caution">
    <text evidence="2">The sequence shown here is derived from an EMBL/GenBank/DDBJ whole genome shotgun (WGS) entry which is preliminary data.</text>
</comment>
<accession>A0A644U6L1</accession>
<dbReference type="EMBL" id="VSSQ01000081">
    <property type="protein sequence ID" value="MPL74575.1"/>
    <property type="molecule type" value="Genomic_DNA"/>
</dbReference>
<dbReference type="PANTHER" id="PTHR12110">
    <property type="entry name" value="HYDROXYPYRUVATE ISOMERASE"/>
    <property type="match status" value="1"/>
</dbReference>
<sequence length="231" mass="25167">MDLPLEDALDTLEPLTHLVEIQCDANHSLFRHASVLDKFDLRYTIHAPTADGNIAEPFEPIRRASLHVLRETAEIADLAGAEKLVIHPGFCLDPGDKGASFSALHKSIQELGDLQEEFSVRLVMENLGSLDCCHFQTPELVRELRAAGLGLTLDVGHANLTGTLDAFLREKPDHMHLHDNKGSSDEHAACGTGSVDFAKIQTAAGDATLILEVLRLDDVKPSLDYLASLGY</sequence>
<proteinExistence type="predicted"/>
<dbReference type="Pfam" id="PF01261">
    <property type="entry name" value="AP_endonuc_2"/>
    <property type="match status" value="1"/>
</dbReference>
<dbReference type="AlphaFoldDB" id="A0A644U6L1"/>
<dbReference type="SUPFAM" id="SSF51658">
    <property type="entry name" value="Xylose isomerase-like"/>
    <property type="match status" value="1"/>
</dbReference>
<dbReference type="PANTHER" id="PTHR12110:SF21">
    <property type="entry name" value="XYLOSE ISOMERASE-LIKE TIM BARREL DOMAIN-CONTAINING PROTEIN"/>
    <property type="match status" value="1"/>
</dbReference>
<organism evidence="2">
    <name type="scientific">bioreactor metagenome</name>
    <dbReference type="NCBI Taxonomy" id="1076179"/>
    <lineage>
        <taxon>unclassified sequences</taxon>
        <taxon>metagenomes</taxon>
        <taxon>ecological metagenomes</taxon>
    </lineage>
</organism>
<protein>
    <recommendedName>
        <fullName evidence="1">Xylose isomerase-like TIM barrel domain-containing protein</fullName>
    </recommendedName>
</protein>
<dbReference type="Gene3D" id="3.20.20.150">
    <property type="entry name" value="Divalent-metal-dependent TIM barrel enzymes"/>
    <property type="match status" value="1"/>
</dbReference>
<gene>
    <name evidence="2" type="ORF">SDC9_20390</name>
</gene>
<dbReference type="InterPro" id="IPR013022">
    <property type="entry name" value="Xyl_isomerase-like_TIM-brl"/>
</dbReference>
<dbReference type="InterPro" id="IPR050312">
    <property type="entry name" value="IolE/XylAMocC-like"/>
</dbReference>